<dbReference type="AlphaFoldDB" id="A0A0N4SZA3"/>
<dbReference type="STRING" id="6280.A0A0N4SZA3"/>
<evidence type="ECO:0000313" key="4">
    <source>
        <dbReference type="WBParaSite" id="BPAG_0000111101-mRNA-1"/>
    </source>
</evidence>
<dbReference type="EMBL" id="UZAD01000073">
    <property type="protein sequence ID" value="VDN82298.1"/>
    <property type="molecule type" value="Genomic_DNA"/>
</dbReference>
<sequence length="77" mass="8687">MVCDMLISMDNGLIPSSGTTLIMSFLRLGRDDMEMCELSFDATQLTRKKGAEIIAIEFETVWHQCGGSVYHVRLNMK</sequence>
<reference evidence="4" key="1">
    <citation type="submission" date="2017-02" db="UniProtKB">
        <authorList>
            <consortium name="WormBaseParasite"/>
        </authorList>
    </citation>
    <scope>IDENTIFICATION</scope>
</reference>
<dbReference type="Pfam" id="PF16521">
    <property type="entry name" value="Myosin-VI_CBD"/>
    <property type="match status" value="1"/>
</dbReference>
<evidence type="ECO:0000259" key="1">
    <source>
        <dbReference type="Pfam" id="PF16521"/>
    </source>
</evidence>
<keyword evidence="3" id="KW-1185">Reference proteome</keyword>
<dbReference type="Proteomes" id="UP000278627">
    <property type="component" value="Unassembled WGS sequence"/>
</dbReference>
<protein>
    <submittedName>
        <fullName evidence="4">Myosin-VI_CBD domain-containing protein</fullName>
    </submittedName>
</protein>
<gene>
    <name evidence="2" type="ORF">BPAG_LOCUS1112</name>
</gene>
<name>A0A0N4SZA3_BRUPA</name>
<dbReference type="InterPro" id="IPR032412">
    <property type="entry name" value="Myosin-VI_CBD"/>
</dbReference>
<reference evidence="2 3" key="2">
    <citation type="submission" date="2018-11" db="EMBL/GenBank/DDBJ databases">
        <authorList>
            <consortium name="Pathogen Informatics"/>
        </authorList>
    </citation>
    <scope>NUCLEOTIDE SEQUENCE [LARGE SCALE GENOMIC DNA]</scope>
</reference>
<proteinExistence type="predicted"/>
<evidence type="ECO:0000313" key="3">
    <source>
        <dbReference type="Proteomes" id="UP000278627"/>
    </source>
</evidence>
<evidence type="ECO:0000313" key="2">
    <source>
        <dbReference type="EMBL" id="VDN82298.1"/>
    </source>
</evidence>
<organism evidence="4">
    <name type="scientific">Brugia pahangi</name>
    <name type="common">Filarial nematode worm</name>
    <dbReference type="NCBI Taxonomy" id="6280"/>
    <lineage>
        <taxon>Eukaryota</taxon>
        <taxon>Metazoa</taxon>
        <taxon>Ecdysozoa</taxon>
        <taxon>Nematoda</taxon>
        <taxon>Chromadorea</taxon>
        <taxon>Rhabditida</taxon>
        <taxon>Spirurina</taxon>
        <taxon>Spiruromorpha</taxon>
        <taxon>Filarioidea</taxon>
        <taxon>Onchocercidae</taxon>
        <taxon>Brugia</taxon>
    </lineage>
</organism>
<dbReference type="WBParaSite" id="BPAG_0000111101-mRNA-1">
    <property type="protein sequence ID" value="BPAG_0000111101-mRNA-1"/>
    <property type="gene ID" value="BPAG_0000111101"/>
</dbReference>
<feature type="domain" description="Myosin VI cargo binding" evidence="1">
    <location>
        <begin position="26"/>
        <end position="67"/>
    </location>
</feature>
<accession>A0A0N4SZA3</accession>